<proteinExistence type="predicted"/>
<evidence type="ECO:0000313" key="1">
    <source>
        <dbReference type="EMBL" id="MPN35540.1"/>
    </source>
</evidence>
<accession>A0A645H9Z6</accession>
<reference evidence="1" key="1">
    <citation type="submission" date="2019-08" db="EMBL/GenBank/DDBJ databases">
        <authorList>
            <person name="Kucharzyk K."/>
            <person name="Murdoch R.W."/>
            <person name="Higgins S."/>
            <person name="Loffler F."/>
        </authorList>
    </citation>
    <scope>NUCLEOTIDE SEQUENCE</scope>
</reference>
<sequence length="54" mass="6293">MLKVLLFVIGYRRDDARAVLGRAFIFVHGTRGGKIDDDVHRVLFKQLLHVRMNE</sequence>
<dbReference type="EMBL" id="VSSQ01089191">
    <property type="protein sequence ID" value="MPN35540.1"/>
    <property type="molecule type" value="Genomic_DNA"/>
</dbReference>
<comment type="caution">
    <text evidence="1">The sequence shown here is derived from an EMBL/GenBank/DDBJ whole genome shotgun (WGS) entry which is preliminary data.</text>
</comment>
<name>A0A645H9Z6_9ZZZZ</name>
<protein>
    <submittedName>
        <fullName evidence="1">Uncharacterized protein</fullName>
    </submittedName>
</protein>
<dbReference type="AlphaFoldDB" id="A0A645H9Z6"/>
<organism evidence="1">
    <name type="scientific">bioreactor metagenome</name>
    <dbReference type="NCBI Taxonomy" id="1076179"/>
    <lineage>
        <taxon>unclassified sequences</taxon>
        <taxon>metagenomes</taxon>
        <taxon>ecological metagenomes</taxon>
    </lineage>
</organism>
<gene>
    <name evidence="1" type="ORF">SDC9_183038</name>
</gene>